<organism evidence="2 3">
    <name type="scientific">Sporothrix eucalyptigena</name>
    <dbReference type="NCBI Taxonomy" id="1812306"/>
    <lineage>
        <taxon>Eukaryota</taxon>
        <taxon>Fungi</taxon>
        <taxon>Dikarya</taxon>
        <taxon>Ascomycota</taxon>
        <taxon>Pezizomycotina</taxon>
        <taxon>Sordariomycetes</taxon>
        <taxon>Sordariomycetidae</taxon>
        <taxon>Ophiostomatales</taxon>
        <taxon>Ophiostomataceae</taxon>
        <taxon>Sporothrix</taxon>
    </lineage>
</organism>
<name>A0ABP0C931_9PEZI</name>
<feature type="compositionally biased region" description="Basic residues" evidence="1">
    <location>
        <begin position="69"/>
        <end position="78"/>
    </location>
</feature>
<dbReference type="Proteomes" id="UP001642482">
    <property type="component" value="Unassembled WGS sequence"/>
</dbReference>
<evidence type="ECO:0000313" key="2">
    <source>
        <dbReference type="EMBL" id="CAK7227645.1"/>
    </source>
</evidence>
<keyword evidence="3" id="KW-1185">Reference proteome</keyword>
<protein>
    <recommendedName>
        <fullName evidence="4">Ankyrin repeat protein</fullName>
    </recommendedName>
</protein>
<sequence>MIALVRDLLRPGPKTEVGTATEDVARRFTLINEADADGNKALHWAIASHSRRCPRSVHVPTLVIMPARSQHKEHRRRQRGETSNGVSLGDHGRS</sequence>
<reference evidence="2 3" key="1">
    <citation type="submission" date="2024-01" db="EMBL/GenBank/DDBJ databases">
        <authorList>
            <person name="Allen C."/>
            <person name="Tagirdzhanova G."/>
        </authorList>
    </citation>
    <scope>NUCLEOTIDE SEQUENCE [LARGE SCALE GENOMIC DNA]</scope>
</reference>
<accession>A0ABP0C931</accession>
<evidence type="ECO:0000256" key="1">
    <source>
        <dbReference type="SAM" id="MobiDB-lite"/>
    </source>
</evidence>
<evidence type="ECO:0008006" key="4">
    <source>
        <dbReference type="Google" id="ProtNLM"/>
    </source>
</evidence>
<comment type="caution">
    <text evidence="2">The sequence shown here is derived from an EMBL/GenBank/DDBJ whole genome shotgun (WGS) entry which is preliminary data.</text>
</comment>
<gene>
    <name evidence="2" type="ORF">SEUCBS140593_006646</name>
</gene>
<proteinExistence type="predicted"/>
<evidence type="ECO:0000313" key="3">
    <source>
        <dbReference type="Proteomes" id="UP001642482"/>
    </source>
</evidence>
<dbReference type="EMBL" id="CAWUHD010000074">
    <property type="protein sequence ID" value="CAK7227645.1"/>
    <property type="molecule type" value="Genomic_DNA"/>
</dbReference>
<feature type="region of interest" description="Disordered" evidence="1">
    <location>
        <begin position="66"/>
        <end position="94"/>
    </location>
</feature>